<dbReference type="Gene3D" id="3.40.1350.10">
    <property type="match status" value="1"/>
</dbReference>
<evidence type="ECO:0000313" key="2">
    <source>
        <dbReference type="Proteomes" id="UP000671862"/>
    </source>
</evidence>
<dbReference type="InterPro" id="IPR011856">
    <property type="entry name" value="tRNA_endonuc-like_dom_sf"/>
</dbReference>
<organism evidence="1 2">
    <name type="scientific">Thermosipho ferrireducens</name>
    <dbReference type="NCBI Taxonomy" id="2571116"/>
    <lineage>
        <taxon>Bacteria</taxon>
        <taxon>Thermotogati</taxon>
        <taxon>Thermotogota</taxon>
        <taxon>Thermotogae</taxon>
        <taxon>Thermotogales</taxon>
        <taxon>Fervidobacteriaceae</taxon>
        <taxon>Thermosipho</taxon>
    </lineage>
</organism>
<evidence type="ECO:0008006" key="3">
    <source>
        <dbReference type="Google" id="ProtNLM"/>
    </source>
</evidence>
<protein>
    <recommendedName>
        <fullName evidence="3">DUF91 domain-containing protein</fullName>
    </recommendedName>
</protein>
<dbReference type="EMBL" id="CP071446">
    <property type="protein sequence ID" value="QTA37572.1"/>
    <property type="molecule type" value="Genomic_DNA"/>
</dbReference>
<evidence type="ECO:0000313" key="1">
    <source>
        <dbReference type="EMBL" id="QTA37572.1"/>
    </source>
</evidence>
<accession>A0ABX7S510</accession>
<dbReference type="RefSeq" id="WP_207566296.1">
    <property type="nucleotide sequence ID" value="NZ_CP071446.1"/>
</dbReference>
<sequence>MINSEINYFLISVSNSNNLELCRKYAIAGFTNSINGFWTYSDINIGDYISFLYGAKIKDLYRVTKKMAFKNADQLPPWPLIKFKSSGRIYYFPFRLYLEKVRSLDESLVRAEFSYVAENLLLRGGYRKTHFQADLTTLHNVSSFGKINKGNPETLEINSETFTPKIVFSKENEEIPFKFSFHELILQSLIRKKIKNFLLKDILEAFKESFSIDDFEILGEKALPEGFVDIFIKLKYPIAINRYILVEVKTGKVTTNDIKQLQNYLNQFGKEALGGVLIAKDLPKLIHLKDNNIVYVRYYFEDLDINDVYSFEELLKMLKFTIV</sequence>
<proteinExistence type="predicted"/>
<name>A0ABX7S510_9BACT</name>
<reference evidence="1 2" key="1">
    <citation type="submission" date="2021-03" db="EMBL/GenBank/DDBJ databases">
        <title>Thermosipho ferrireducens sp.nov., an anaerobic thermophilic iron-reducing bacterium isolated from a deep-sea hydrothermal sulfide deposits.</title>
        <authorList>
            <person name="Zeng X."/>
            <person name="Chen Y."/>
            <person name="Shao Z."/>
        </authorList>
    </citation>
    <scope>NUCLEOTIDE SEQUENCE [LARGE SCALE GENOMIC DNA]</scope>
    <source>
        <strain evidence="1 2">JL129W03</strain>
    </source>
</reference>
<gene>
    <name evidence="1" type="ORF">JYK00_07515</name>
</gene>
<keyword evidence="2" id="KW-1185">Reference proteome</keyword>
<dbReference type="Proteomes" id="UP000671862">
    <property type="component" value="Chromosome"/>
</dbReference>